<reference evidence="12 13" key="1">
    <citation type="submission" date="2018-06" db="EMBL/GenBank/DDBJ databases">
        <authorList>
            <consortium name="Pathogen Informatics"/>
            <person name="Doyle S."/>
        </authorList>
    </citation>
    <scope>NUCLEOTIDE SEQUENCE [LARGE SCALE GENOMIC DNA]</scope>
    <source>
        <strain evidence="12 13">NCTC13532</strain>
    </source>
</reference>
<feature type="domain" description="TonB-dependent receptor plug" evidence="10">
    <location>
        <begin position="137"/>
        <end position="225"/>
    </location>
</feature>
<organism evidence="12 13">
    <name type="scientific">Chryseobacterium indoltheticum</name>
    <dbReference type="NCBI Taxonomy" id="254"/>
    <lineage>
        <taxon>Bacteria</taxon>
        <taxon>Pseudomonadati</taxon>
        <taxon>Bacteroidota</taxon>
        <taxon>Flavobacteriia</taxon>
        <taxon>Flavobacteriales</taxon>
        <taxon>Weeksellaceae</taxon>
        <taxon>Chryseobacterium group</taxon>
        <taxon>Chryseobacterium</taxon>
    </lineage>
</organism>
<dbReference type="InterPro" id="IPR008969">
    <property type="entry name" value="CarboxyPept-like_regulatory"/>
</dbReference>
<feature type="compositionally biased region" description="Polar residues" evidence="8">
    <location>
        <begin position="810"/>
        <end position="820"/>
    </location>
</feature>
<dbReference type="GO" id="GO:0015344">
    <property type="term" value="F:siderophore uptake transmembrane transporter activity"/>
    <property type="evidence" value="ECO:0007669"/>
    <property type="project" value="TreeGrafter"/>
</dbReference>
<gene>
    <name evidence="12" type="ORF">NCTC13532_01575</name>
</gene>
<keyword evidence="6" id="KW-0472">Membrane</keyword>
<dbReference type="InterPro" id="IPR041700">
    <property type="entry name" value="OMP_b-brl_3"/>
</dbReference>
<sequence>MKLKQFITLILFTTLTHSVWAQNPKAIIKGTVVDSISKEGIYYSTISVHPITDAKNLTGTIADEKGKFSLENLEPGTYNITIGFIGYIPKVFSNYTLKPGDNNLGTIMMSINANVLDEIVITGERPIIENKIDRLVFNAERDVTSAGGNATDVLRKVPMLSVDIEGNVSMRGDQNVRILINGKPSGMMANNMGDALKMIPADQIKSVEVITSPSAKYDAEGTSGIINIITKKKDIPGINGSVSGGIGTRHNNGNASLNVRKGKIGIVANLGGNLMWPQIITNEFEQYTASREPTLKQVGENRTTRTGLRGSLGIDYDLTDKDLFTTTISANTFEMNMDGNTTSQYFSPNNTVSTLLSNRDQETAFNGFDWSADYTRKFAKPKQELTLSGQYSRNNNNTDYLTLFEQGTRLNEMGENRSKNDELTFQIDYVQPIGKTTLELGAKSILRDITSKSLLKEDFNGEYQLVDNRSYEFDYNQDVVAGYMTYGFDFAKHYQVKAGMRIEHTKLDVESVGDINAFSNNYTNVLPSAVVSRKLGKSSSLKLSYNQRIQRPSLSFLNPFRNTADPIVQQQGNPELKPELSHNIELGYSTFIKRSMINLAVFYRKTNDVIESVNEIDNTTTPGQNISLTTFDNIGTSESFGTNLFFSFSPIRSLTLRSNISLFTYEAKGNTFNTEISTETDKIHFMYRAFINGSYKIGDGFTAETFLMVNSPRRTFQGTSPSFNMWTIGLKKEIMDKKASIGLNITDPFTENKHFKSEVSTPDYTQKSNMKLPFRSFGLTFSYNFGKMDSKNKTRKERGIKNDDQKQEESNQGIQMNNGK</sequence>
<keyword evidence="7" id="KW-0998">Cell outer membrane</keyword>
<dbReference type="Proteomes" id="UP000254282">
    <property type="component" value="Unassembled WGS sequence"/>
</dbReference>
<dbReference type="SUPFAM" id="SSF49464">
    <property type="entry name" value="Carboxypeptidase regulatory domain-like"/>
    <property type="match status" value="1"/>
</dbReference>
<dbReference type="Gene3D" id="2.60.40.1120">
    <property type="entry name" value="Carboxypeptidase-like, regulatory domain"/>
    <property type="match status" value="1"/>
</dbReference>
<evidence type="ECO:0000256" key="5">
    <source>
        <dbReference type="ARBA" id="ARBA00022729"/>
    </source>
</evidence>
<evidence type="ECO:0000256" key="2">
    <source>
        <dbReference type="ARBA" id="ARBA00022448"/>
    </source>
</evidence>
<dbReference type="InterPro" id="IPR036942">
    <property type="entry name" value="Beta-barrel_TonB_sf"/>
</dbReference>
<evidence type="ECO:0000256" key="8">
    <source>
        <dbReference type="SAM" id="MobiDB-lite"/>
    </source>
</evidence>
<dbReference type="PANTHER" id="PTHR30069:SF29">
    <property type="entry name" value="HEMOGLOBIN AND HEMOGLOBIN-HAPTOGLOBIN-BINDING PROTEIN 1-RELATED"/>
    <property type="match status" value="1"/>
</dbReference>
<keyword evidence="5 9" id="KW-0732">Signal</keyword>
<feature type="region of interest" description="Disordered" evidence="8">
    <location>
        <begin position="787"/>
        <end position="820"/>
    </location>
</feature>
<dbReference type="InterPro" id="IPR039426">
    <property type="entry name" value="TonB-dep_rcpt-like"/>
</dbReference>
<evidence type="ECO:0000259" key="10">
    <source>
        <dbReference type="Pfam" id="PF07715"/>
    </source>
</evidence>
<dbReference type="PANTHER" id="PTHR30069">
    <property type="entry name" value="TONB-DEPENDENT OUTER MEMBRANE RECEPTOR"/>
    <property type="match status" value="1"/>
</dbReference>
<evidence type="ECO:0000313" key="12">
    <source>
        <dbReference type="EMBL" id="SUX46047.1"/>
    </source>
</evidence>
<dbReference type="InterPro" id="IPR012910">
    <property type="entry name" value="Plug_dom"/>
</dbReference>
<feature type="chain" id="PRO_5017062175" evidence="9">
    <location>
        <begin position="22"/>
        <end position="820"/>
    </location>
</feature>
<protein>
    <submittedName>
        <fullName evidence="12">Outer membrane cobalamin receptor protein</fullName>
    </submittedName>
</protein>
<keyword evidence="3" id="KW-1134">Transmembrane beta strand</keyword>
<keyword evidence="4" id="KW-0812">Transmembrane</keyword>
<feature type="compositionally biased region" description="Basic and acidic residues" evidence="8">
    <location>
        <begin position="788"/>
        <end position="809"/>
    </location>
</feature>
<evidence type="ECO:0000256" key="3">
    <source>
        <dbReference type="ARBA" id="ARBA00022452"/>
    </source>
</evidence>
<dbReference type="Pfam" id="PF13620">
    <property type="entry name" value="CarboxypepD_reg"/>
    <property type="match status" value="1"/>
</dbReference>
<keyword evidence="2" id="KW-0813">Transport</keyword>
<proteinExistence type="predicted"/>
<dbReference type="SUPFAM" id="SSF56935">
    <property type="entry name" value="Porins"/>
    <property type="match status" value="1"/>
</dbReference>
<evidence type="ECO:0000256" key="9">
    <source>
        <dbReference type="SAM" id="SignalP"/>
    </source>
</evidence>
<dbReference type="RefSeq" id="WP_115619898.1">
    <property type="nucleotide sequence ID" value="NZ_UFVR01000004.1"/>
</dbReference>
<dbReference type="Pfam" id="PF14905">
    <property type="entry name" value="OMP_b-brl_3"/>
    <property type="match status" value="1"/>
</dbReference>
<dbReference type="GO" id="GO:0044718">
    <property type="term" value="P:siderophore transmembrane transport"/>
    <property type="evidence" value="ECO:0007669"/>
    <property type="project" value="TreeGrafter"/>
</dbReference>
<evidence type="ECO:0000256" key="7">
    <source>
        <dbReference type="ARBA" id="ARBA00023237"/>
    </source>
</evidence>
<dbReference type="AlphaFoldDB" id="A0A381FHM6"/>
<feature type="signal peptide" evidence="9">
    <location>
        <begin position="1"/>
        <end position="21"/>
    </location>
</feature>
<evidence type="ECO:0000256" key="1">
    <source>
        <dbReference type="ARBA" id="ARBA00004571"/>
    </source>
</evidence>
<feature type="domain" description="Outer membrane protein beta-barrel" evidence="11">
    <location>
        <begin position="376"/>
        <end position="783"/>
    </location>
</feature>
<dbReference type="EMBL" id="UFVR01000004">
    <property type="protein sequence ID" value="SUX46047.1"/>
    <property type="molecule type" value="Genomic_DNA"/>
</dbReference>
<accession>A0A381FHM6</accession>
<evidence type="ECO:0000256" key="4">
    <source>
        <dbReference type="ARBA" id="ARBA00022692"/>
    </source>
</evidence>
<dbReference type="GO" id="GO:0009279">
    <property type="term" value="C:cell outer membrane"/>
    <property type="evidence" value="ECO:0007669"/>
    <property type="project" value="UniProtKB-SubCell"/>
</dbReference>
<comment type="subcellular location">
    <subcellularLocation>
        <location evidence="1">Cell outer membrane</location>
        <topology evidence="1">Multi-pass membrane protein</topology>
    </subcellularLocation>
</comment>
<dbReference type="Gene3D" id="2.170.130.10">
    <property type="entry name" value="TonB-dependent receptor, plug domain"/>
    <property type="match status" value="1"/>
</dbReference>
<evidence type="ECO:0000259" key="11">
    <source>
        <dbReference type="Pfam" id="PF14905"/>
    </source>
</evidence>
<keyword evidence="12" id="KW-0675">Receptor</keyword>
<evidence type="ECO:0000256" key="6">
    <source>
        <dbReference type="ARBA" id="ARBA00023136"/>
    </source>
</evidence>
<dbReference type="Gene3D" id="2.40.170.20">
    <property type="entry name" value="TonB-dependent receptor, beta-barrel domain"/>
    <property type="match status" value="1"/>
</dbReference>
<dbReference type="InterPro" id="IPR037066">
    <property type="entry name" value="Plug_dom_sf"/>
</dbReference>
<name>A0A381FHM6_9FLAO</name>
<dbReference type="Pfam" id="PF07715">
    <property type="entry name" value="Plug"/>
    <property type="match status" value="1"/>
</dbReference>
<evidence type="ECO:0000313" key="13">
    <source>
        <dbReference type="Proteomes" id="UP000254282"/>
    </source>
</evidence>